<evidence type="ECO:0000313" key="3">
    <source>
        <dbReference type="Proteomes" id="UP000521017"/>
    </source>
</evidence>
<evidence type="ECO:0000313" key="2">
    <source>
        <dbReference type="EMBL" id="MBB6498829.1"/>
    </source>
</evidence>
<proteinExistence type="predicted"/>
<name>A0A7X0MH69_9SPHI</name>
<dbReference type="InterPro" id="IPR029045">
    <property type="entry name" value="ClpP/crotonase-like_dom_sf"/>
</dbReference>
<dbReference type="EMBL" id="JACHCC010000002">
    <property type="protein sequence ID" value="MBB6498829.1"/>
    <property type="molecule type" value="Genomic_DNA"/>
</dbReference>
<dbReference type="RefSeq" id="WP_184623295.1">
    <property type="nucleotide sequence ID" value="NZ_JACHCC010000002.1"/>
</dbReference>
<dbReference type="PANTHER" id="PTHR32060:SF22">
    <property type="entry name" value="CARBOXYL-TERMINAL-PROCESSING PEPTIDASE 3, CHLOROPLASTIC"/>
    <property type="match status" value="1"/>
</dbReference>
<evidence type="ECO:0000259" key="1">
    <source>
        <dbReference type="SMART" id="SM00245"/>
    </source>
</evidence>
<dbReference type="GO" id="GO:0004175">
    <property type="term" value="F:endopeptidase activity"/>
    <property type="evidence" value="ECO:0007669"/>
    <property type="project" value="TreeGrafter"/>
</dbReference>
<dbReference type="GO" id="GO:0006508">
    <property type="term" value="P:proteolysis"/>
    <property type="evidence" value="ECO:0007669"/>
    <property type="project" value="InterPro"/>
</dbReference>
<dbReference type="InterPro" id="IPR005151">
    <property type="entry name" value="Tail-specific_protease"/>
</dbReference>
<organism evidence="2 3">
    <name type="scientific">Pedobacter cryoconitis</name>
    <dbReference type="NCBI Taxonomy" id="188932"/>
    <lineage>
        <taxon>Bacteria</taxon>
        <taxon>Pseudomonadati</taxon>
        <taxon>Bacteroidota</taxon>
        <taxon>Sphingobacteriia</taxon>
        <taxon>Sphingobacteriales</taxon>
        <taxon>Sphingobacteriaceae</taxon>
        <taxon>Pedobacter</taxon>
    </lineage>
</organism>
<dbReference type="CDD" id="cd07562">
    <property type="entry name" value="Peptidase_S41_TRI"/>
    <property type="match status" value="1"/>
</dbReference>
<accession>A0A7X0MH69</accession>
<feature type="domain" description="Tail specific protease" evidence="1">
    <location>
        <begin position="173"/>
        <end position="378"/>
    </location>
</feature>
<dbReference type="PROSITE" id="PS51257">
    <property type="entry name" value="PROKAR_LIPOPROTEIN"/>
    <property type="match status" value="1"/>
</dbReference>
<comment type="caution">
    <text evidence="2">The sequence shown here is derived from an EMBL/GenBank/DDBJ whole genome shotgun (WGS) entry which is preliminary data.</text>
</comment>
<dbReference type="GO" id="GO:0008236">
    <property type="term" value="F:serine-type peptidase activity"/>
    <property type="evidence" value="ECO:0007669"/>
    <property type="project" value="InterPro"/>
</dbReference>
<dbReference type="GO" id="GO:0007165">
    <property type="term" value="P:signal transduction"/>
    <property type="evidence" value="ECO:0007669"/>
    <property type="project" value="TreeGrafter"/>
</dbReference>
<dbReference type="SMART" id="SM00245">
    <property type="entry name" value="TSPc"/>
    <property type="match status" value="1"/>
</dbReference>
<sequence>MIDKRTIKGSYKSRKIYFLKVLLIIVLPLTVACRKELAPEINPSGVAGKDFKEIFDAFWNGMNRNYVMWDIDSTNWNEMYRVFSPAFAKLQFSDPADRLKAAHYLRQMTAGLKDSHYTLQFNDPLLADSIMIPADIRLKQRPDYHSPYPADYFDQVAQRYLDQPYYDAAYNTDPEHSLRYIAGTIHHNILYFRLNAFSVYRAFNSDNTRMTTLLNFVFNSIKNNNTAGVIIDLRDNTGGDLQDLNFFSGRFINTPLQYGSSRYKSNNNPLDYTSWMPALVTPVAGSKPYTGKIVVLVNMYSISMAELTTMALKAMPNTTVIGERTYGANGSLTAEADLNGGSFTIGDFAVIKTASAVFKFKDNQIYEGLGFPPDILVPYDQSGVAAYTDKQLEKATSLFTP</sequence>
<dbReference type="Gene3D" id="3.30.750.44">
    <property type="match status" value="1"/>
</dbReference>
<dbReference type="SUPFAM" id="SSF52096">
    <property type="entry name" value="ClpP/crotonase"/>
    <property type="match status" value="1"/>
</dbReference>
<protein>
    <recommendedName>
        <fullName evidence="1">Tail specific protease domain-containing protein</fullName>
    </recommendedName>
</protein>
<dbReference type="Pfam" id="PF03572">
    <property type="entry name" value="Peptidase_S41"/>
    <property type="match status" value="1"/>
</dbReference>
<dbReference type="GO" id="GO:0030288">
    <property type="term" value="C:outer membrane-bounded periplasmic space"/>
    <property type="evidence" value="ECO:0007669"/>
    <property type="project" value="TreeGrafter"/>
</dbReference>
<dbReference type="AlphaFoldDB" id="A0A7X0MH69"/>
<reference evidence="2 3" key="1">
    <citation type="submission" date="2020-08" db="EMBL/GenBank/DDBJ databases">
        <title>Genomic Encyclopedia of Type Strains, Phase IV (KMG-V): Genome sequencing to study the core and pangenomes of soil and plant-associated prokaryotes.</title>
        <authorList>
            <person name="Whitman W."/>
        </authorList>
    </citation>
    <scope>NUCLEOTIDE SEQUENCE [LARGE SCALE GENOMIC DNA]</scope>
    <source>
        <strain evidence="2 3">M2T3</strain>
    </source>
</reference>
<gene>
    <name evidence="2" type="ORF">HDF25_000966</name>
</gene>
<dbReference type="Proteomes" id="UP000521017">
    <property type="component" value="Unassembled WGS sequence"/>
</dbReference>
<dbReference type="PANTHER" id="PTHR32060">
    <property type="entry name" value="TAIL-SPECIFIC PROTEASE"/>
    <property type="match status" value="1"/>
</dbReference>
<dbReference type="Gene3D" id="3.90.226.10">
    <property type="entry name" value="2-enoyl-CoA Hydratase, Chain A, domain 1"/>
    <property type="match status" value="1"/>
</dbReference>